<keyword evidence="2" id="KW-0812">Transmembrane</keyword>
<dbReference type="AlphaFoldDB" id="A0A7J8IM54"/>
<evidence type="ECO:0000313" key="3">
    <source>
        <dbReference type="EMBL" id="KAF6485290.1"/>
    </source>
</evidence>
<dbReference type="EMBL" id="JACASE010000003">
    <property type="protein sequence ID" value="KAF6485290.1"/>
    <property type="molecule type" value="Genomic_DNA"/>
</dbReference>
<evidence type="ECO:0000256" key="2">
    <source>
        <dbReference type="SAM" id="Phobius"/>
    </source>
</evidence>
<organism evidence="3 4">
    <name type="scientific">Rousettus aegyptiacus</name>
    <name type="common">Egyptian fruit bat</name>
    <name type="synonym">Pteropus aegyptiacus</name>
    <dbReference type="NCBI Taxonomy" id="9407"/>
    <lineage>
        <taxon>Eukaryota</taxon>
        <taxon>Metazoa</taxon>
        <taxon>Chordata</taxon>
        <taxon>Craniata</taxon>
        <taxon>Vertebrata</taxon>
        <taxon>Euteleostomi</taxon>
        <taxon>Mammalia</taxon>
        <taxon>Eutheria</taxon>
        <taxon>Laurasiatheria</taxon>
        <taxon>Chiroptera</taxon>
        <taxon>Yinpterochiroptera</taxon>
        <taxon>Pteropodoidea</taxon>
        <taxon>Pteropodidae</taxon>
        <taxon>Rousettinae</taxon>
        <taxon>Rousettus</taxon>
    </lineage>
</organism>
<reference evidence="3 4" key="1">
    <citation type="journal article" date="2020" name="Nature">
        <title>Six reference-quality genomes reveal evolution of bat adaptations.</title>
        <authorList>
            <person name="Jebb D."/>
            <person name="Huang Z."/>
            <person name="Pippel M."/>
            <person name="Hughes G.M."/>
            <person name="Lavrichenko K."/>
            <person name="Devanna P."/>
            <person name="Winkler S."/>
            <person name="Jermiin L.S."/>
            <person name="Skirmuntt E.C."/>
            <person name="Katzourakis A."/>
            <person name="Burkitt-Gray L."/>
            <person name="Ray D.A."/>
            <person name="Sullivan K.A.M."/>
            <person name="Roscito J.G."/>
            <person name="Kirilenko B.M."/>
            <person name="Davalos L.M."/>
            <person name="Corthals A.P."/>
            <person name="Power M.L."/>
            <person name="Jones G."/>
            <person name="Ransome R.D."/>
            <person name="Dechmann D.K.N."/>
            <person name="Locatelli A.G."/>
            <person name="Puechmaille S.J."/>
            <person name="Fedrigo O."/>
            <person name="Jarvis E.D."/>
            <person name="Hiller M."/>
            <person name="Vernes S.C."/>
            <person name="Myers E.W."/>
            <person name="Teeling E.C."/>
        </authorList>
    </citation>
    <scope>NUCLEOTIDE SEQUENCE [LARGE SCALE GENOMIC DNA]</scope>
    <source>
        <strain evidence="3">MRouAeg1</strain>
        <tissue evidence="3">Muscle</tissue>
    </source>
</reference>
<protein>
    <submittedName>
        <fullName evidence="3">Uncharacterized protein</fullName>
    </submittedName>
</protein>
<gene>
    <name evidence="3" type="ORF">HJG63_010531</name>
</gene>
<comment type="caution">
    <text evidence="3">The sequence shown here is derived from an EMBL/GenBank/DDBJ whole genome shotgun (WGS) entry which is preliminary data.</text>
</comment>
<name>A0A7J8IM54_ROUAE</name>
<keyword evidence="2" id="KW-1133">Transmembrane helix</keyword>
<feature type="region of interest" description="Disordered" evidence="1">
    <location>
        <begin position="91"/>
        <end position="125"/>
    </location>
</feature>
<keyword evidence="4" id="KW-1185">Reference proteome</keyword>
<feature type="transmembrane region" description="Helical" evidence="2">
    <location>
        <begin position="35"/>
        <end position="58"/>
    </location>
</feature>
<evidence type="ECO:0000256" key="1">
    <source>
        <dbReference type="SAM" id="MobiDB-lite"/>
    </source>
</evidence>
<evidence type="ECO:0000313" key="4">
    <source>
        <dbReference type="Proteomes" id="UP000593571"/>
    </source>
</evidence>
<proteinExistence type="predicted"/>
<sequence length="199" mass="22215">MYYVTPISPPLWASVSLSVTRKLNYKAKSSWLSDLAVGGLSMVIMMMVMMMVVISIYCSMQNTWQMPGVATTNPFLVFAHFFLNYNGDHSDSSPSRSLSQGKRRTVASGNHSGRSNTKRRLHTRETPPRLLLVVSGLLHVRRNFSSRPVGRSPEPWLPVENSQRKWDTWSRGRAGPGLGRHADGGRAPSSIPSFAARRQ</sequence>
<accession>A0A7J8IM54</accession>
<feature type="region of interest" description="Disordered" evidence="1">
    <location>
        <begin position="146"/>
        <end position="199"/>
    </location>
</feature>
<dbReference type="Proteomes" id="UP000593571">
    <property type="component" value="Unassembled WGS sequence"/>
</dbReference>
<keyword evidence="2" id="KW-0472">Membrane</keyword>